<keyword evidence="2" id="KW-1185">Reference proteome</keyword>
<protein>
    <submittedName>
        <fullName evidence="1">Uncharacterized protein</fullName>
    </submittedName>
</protein>
<organism evidence="1 2">
    <name type="scientific">Catharanthus roseus</name>
    <name type="common">Madagascar periwinkle</name>
    <name type="synonym">Vinca rosea</name>
    <dbReference type="NCBI Taxonomy" id="4058"/>
    <lineage>
        <taxon>Eukaryota</taxon>
        <taxon>Viridiplantae</taxon>
        <taxon>Streptophyta</taxon>
        <taxon>Embryophyta</taxon>
        <taxon>Tracheophyta</taxon>
        <taxon>Spermatophyta</taxon>
        <taxon>Magnoliopsida</taxon>
        <taxon>eudicotyledons</taxon>
        <taxon>Gunneridae</taxon>
        <taxon>Pentapetalae</taxon>
        <taxon>asterids</taxon>
        <taxon>lamiids</taxon>
        <taxon>Gentianales</taxon>
        <taxon>Apocynaceae</taxon>
        <taxon>Rauvolfioideae</taxon>
        <taxon>Vinceae</taxon>
        <taxon>Catharanthinae</taxon>
        <taxon>Catharanthus</taxon>
    </lineage>
</organism>
<evidence type="ECO:0000313" key="2">
    <source>
        <dbReference type="Proteomes" id="UP001060085"/>
    </source>
</evidence>
<proteinExistence type="predicted"/>
<comment type="caution">
    <text evidence="1">The sequence shown here is derived from an EMBL/GenBank/DDBJ whole genome shotgun (WGS) entry which is preliminary data.</text>
</comment>
<dbReference type="Proteomes" id="UP001060085">
    <property type="component" value="Linkage Group LG08"/>
</dbReference>
<sequence length="416" mass="46255">MEEDHSWMYSRTIPGIMGISSEFQLERSFPLSFFDVMEHIMVHLPYEARKKIKNKARIEGSICNAYLVEEAATFYSHYFQPHVSTKARDTPRNDEGDQLRDGESGLSICDRQGRAYDKTTTRYLDDKEYKATTNYILLNCDEVEPYLLRYTTELRMLFPSLTENNVQTRNSDEFSMWFREKMEKPVNASNNECLKSLSWGPSKRMKSCHGYFTLVHELGKLESADIHGRSNEEDVEKGSDEEKEEEELELGNLFVSLIVTFKNCLIFYITYGTWSKKRTPSAAASTSVEISSTPVETASTLASIPLGTSLSLAAASTPPRMSAPLVAASTSPVTLTPFLELPYSSLAPTSTTSASSCVGMSLMPTPSSSAHLTAPAPSSAPSPARPSEGVVDSCILILPTGDRIVVYLLFFVPRDS</sequence>
<evidence type="ECO:0000313" key="1">
    <source>
        <dbReference type="EMBL" id="KAI5649894.1"/>
    </source>
</evidence>
<name>A0ACB9ZQB4_CATRO</name>
<dbReference type="EMBL" id="CM044708">
    <property type="protein sequence ID" value="KAI5649894.1"/>
    <property type="molecule type" value="Genomic_DNA"/>
</dbReference>
<reference evidence="2" key="1">
    <citation type="journal article" date="2023" name="Nat. Plants">
        <title>Single-cell RNA sequencing provides a high-resolution roadmap for understanding the multicellular compartmentation of specialized metabolism.</title>
        <authorList>
            <person name="Sun S."/>
            <person name="Shen X."/>
            <person name="Li Y."/>
            <person name="Li Y."/>
            <person name="Wang S."/>
            <person name="Li R."/>
            <person name="Zhang H."/>
            <person name="Shen G."/>
            <person name="Guo B."/>
            <person name="Wei J."/>
            <person name="Xu J."/>
            <person name="St-Pierre B."/>
            <person name="Chen S."/>
            <person name="Sun C."/>
        </authorList>
    </citation>
    <scope>NUCLEOTIDE SEQUENCE [LARGE SCALE GENOMIC DNA]</scope>
</reference>
<accession>A0ACB9ZQB4</accession>
<gene>
    <name evidence="1" type="ORF">M9H77_35899</name>
</gene>